<dbReference type="Gene3D" id="3.40.50.150">
    <property type="entry name" value="Vaccinia Virus protein VP39"/>
    <property type="match status" value="1"/>
</dbReference>
<dbReference type="Pfam" id="PF11899">
    <property type="entry name" value="DUF3419"/>
    <property type="match status" value="1"/>
</dbReference>
<gene>
    <name evidence="2" type="ORF">TeGR_g8324</name>
</gene>
<dbReference type="Proteomes" id="UP001165060">
    <property type="component" value="Unassembled WGS sequence"/>
</dbReference>
<comment type="caution">
    <text evidence="2">The sequence shown here is derived from an EMBL/GenBank/DDBJ whole genome shotgun (WGS) entry which is preliminary data.</text>
</comment>
<reference evidence="2 3" key="1">
    <citation type="journal article" date="2023" name="Commun. Biol.">
        <title>Genome analysis of Parmales, the sister group of diatoms, reveals the evolutionary specialization of diatoms from phago-mixotrophs to photoautotrophs.</title>
        <authorList>
            <person name="Ban H."/>
            <person name="Sato S."/>
            <person name="Yoshikawa S."/>
            <person name="Yamada K."/>
            <person name="Nakamura Y."/>
            <person name="Ichinomiya M."/>
            <person name="Sato N."/>
            <person name="Blanc-Mathieu R."/>
            <person name="Endo H."/>
            <person name="Kuwata A."/>
            <person name="Ogata H."/>
        </authorList>
    </citation>
    <scope>NUCLEOTIDE SEQUENCE [LARGE SCALE GENOMIC DNA]</scope>
</reference>
<feature type="domain" description="Methyltransferase type 11" evidence="1">
    <location>
        <begin position="369"/>
        <end position="473"/>
    </location>
</feature>
<protein>
    <recommendedName>
        <fullName evidence="1">Methyltransferase type 11 domain-containing protein</fullName>
    </recommendedName>
</protein>
<dbReference type="InterPro" id="IPR021829">
    <property type="entry name" value="DUF3419"/>
</dbReference>
<accession>A0ABQ6MSX4</accession>
<evidence type="ECO:0000313" key="2">
    <source>
        <dbReference type="EMBL" id="GMI31772.1"/>
    </source>
</evidence>
<keyword evidence="3" id="KW-1185">Reference proteome</keyword>
<sequence length="567" mass="64556">PPPPPPSPRRYFGASGQLAWFAFRVFLPLIGLGWIRNACAERMPPHVFQGIVDSNCKVFLKIAAFLIKKLFEPLFIAFAGVPLRQIELGNKRFNTWLTVFENIIYRTDFCGDNYFYNGYILGYFDEMSCPNYLKKENFATMQKNLKASKLTLYTGTIEGFLNENLARKAAGHSHVTFTVASLLDHMDWMQHEWINTEIHALLKNMDPERGRVFWRSFADEVHSPILEHLNPTQLDQYPLSAGNFPGQYDYKRSDRVGMYFSSWLVHLKDCDMVIDPRSVSWSSDDVTFDTSLLTTLKTGFKIVSFPVKQALGLVSTKKDTANTHGKNIEAFYQDQAGVYDSFRENFLHARGPMLTCLPIKAAGDMVWIDVGGGTARNLEFLPVETLKRSFRKIYIVDISPSLLEIAQERVRKVGLEGIVECVCGDFTDLPSIKKALKIKSGTADVVTFSYSLSMIPDKTAALKNAAALLKGNGQGRLGIADFFDRSGKEYLLQYPFQLLRFFESLFHTYWFRCDGVHLLNERMFQPILGEQGAGDGMKQTFIEKFRGTVPLFPLLRPYQGFVYFKKQ</sequence>
<dbReference type="Pfam" id="PF08241">
    <property type="entry name" value="Methyltransf_11"/>
    <property type="match status" value="1"/>
</dbReference>
<dbReference type="PANTHER" id="PTHR47473">
    <property type="entry name" value="BTA1P"/>
    <property type="match status" value="1"/>
</dbReference>
<proteinExistence type="predicted"/>
<dbReference type="CDD" id="cd02440">
    <property type="entry name" value="AdoMet_MTases"/>
    <property type="match status" value="1"/>
</dbReference>
<dbReference type="SUPFAM" id="SSF53335">
    <property type="entry name" value="S-adenosyl-L-methionine-dependent methyltransferases"/>
    <property type="match status" value="1"/>
</dbReference>
<feature type="non-terminal residue" evidence="2">
    <location>
        <position position="1"/>
    </location>
</feature>
<dbReference type="InterPro" id="IPR029063">
    <property type="entry name" value="SAM-dependent_MTases_sf"/>
</dbReference>
<evidence type="ECO:0000259" key="1">
    <source>
        <dbReference type="Pfam" id="PF08241"/>
    </source>
</evidence>
<dbReference type="InterPro" id="IPR013216">
    <property type="entry name" value="Methyltransf_11"/>
</dbReference>
<evidence type="ECO:0000313" key="3">
    <source>
        <dbReference type="Proteomes" id="UP001165060"/>
    </source>
</evidence>
<organism evidence="2 3">
    <name type="scientific">Tetraparma gracilis</name>
    <dbReference type="NCBI Taxonomy" id="2962635"/>
    <lineage>
        <taxon>Eukaryota</taxon>
        <taxon>Sar</taxon>
        <taxon>Stramenopiles</taxon>
        <taxon>Ochrophyta</taxon>
        <taxon>Bolidophyceae</taxon>
        <taxon>Parmales</taxon>
        <taxon>Triparmaceae</taxon>
        <taxon>Tetraparma</taxon>
    </lineage>
</organism>
<dbReference type="EMBL" id="BRYB01000524">
    <property type="protein sequence ID" value="GMI31772.1"/>
    <property type="molecule type" value="Genomic_DNA"/>
</dbReference>
<name>A0ABQ6MSX4_9STRA</name>
<dbReference type="PANTHER" id="PTHR47473:SF1">
    <property type="entry name" value="METHYLTRANSFERASE DOMAIN-CONTAINING PROTEIN"/>
    <property type="match status" value="1"/>
</dbReference>